<dbReference type="OrthoDB" id="6471544at2759"/>
<gene>
    <name evidence="1" type="ORF">AVEN_124637_1</name>
</gene>
<feature type="non-terminal residue" evidence="1">
    <location>
        <position position="1"/>
    </location>
</feature>
<proteinExistence type="predicted"/>
<keyword evidence="2" id="KW-1185">Reference proteome</keyword>
<organism evidence="1 2">
    <name type="scientific">Araneus ventricosus</name>
    <name type="common">Orbweaver spider</name>
    <name type="synonym">Epeira ventricosa</name>
    <dbReference type="NCBI Taxonomy" id="182803"/>
    <lineage>
        <taxon>Eukaryota</taxon>
        <taxon>Metazoa</taxon>
        <taxon>Ecdysozoa</taxon>
        <taxon>Arthropoda</taxon>
        <taxon>Chelicerata</taxon>
        <taxon>Arachnida</taxon>
        <taxon>Araneae</taxon>
        <taxon>Araneomorphae</taxon>
        <taxon>Entelegynae</taxon>
        <taxon>Araneoidea</taxon>
        <taxon>Araneidae</taxon>
        <taxon>Araneus</taxon>
    </lineage>
</organism>
<dbReference type="Proteomes" id="UP000499080">
    <property type="component" value="Unassembled WGS sequence"/>
</dbReference>
<name>A0A4Y2FIX5_ARAVE</name>
<sequence>NRYILLDKRLEYVKSRGQEIAEDEAFEVLHCDDNAPTACQLTEAEICSMVLITPKLRYPIARTAKKHKRKTKCQLTA</sequence>
<evidence type="ECO:0000313" key="2">
    <source>
        <dbReference type="Proteomes" id="UP000499080"/>
    </source>
</evidence>
<accession>A0A4Y2FIX5</accession>
<reference evidence="1 2" key="1">
    <citation type="journal article" date="2019" name="Sci. Rep.">
        <title>Orb-weaving spider Araneus ventricosus genome elucidates the spidroin gene catalogue.</title>
        <authorList>
            <person name="Kono N."/>
            <person name="Nakamura H."/>
            <person name="Ohtoshi R."/>
            <person name="Moran D.A.P."/>
            <person name="Shinohara A."/>
            <person name="Yoshida Y."/>
            <person name="Fujiwara M."/>
            <person name="Mori M."/>
            <person name="Tomita M."/>
            <person name="Arakawa K."/>
        </authorList>
    </citation>
    <scope>NUCLEOTIDE SEQUENCE [LARGE SCALE GENOMIC DNA]</scope>
</reference>
<evidence type="ECO:0000313" key="1">
    <source>
        <dbReference type="EMBL" id="GBM39534.1"/>
    </source>
</evidence>
<protein>
    <submittedName>
        <fullName evidence="1">Uncharacterized protein</fullName>
    </submittedName>
</protein>
<dbReference type="EMBL" id="BGPR01173628">
    <property type="protein sequence ID" value="GBM39534.1"/>
    <property type="molecule type" value="Genomic_DNA"/>
</dbReference>
<dbReference type="AlphaFoldDB" id="A0A4Y2FIX5"/>
<comment type="caution">
    <text evidence="1">The sequence shown here is derived from an EMBL/GenBank/DDBJ whole genome shotgun (WGS) entry which is preliminary data.</text>
</comment>